<reference evidence="1" key="1">
    <citation type="submission" date="2020-07" db="EMBL/GenBank/DDBJ databases">
        <authorList>
            <person name="Nazaruddin N."/>
        </authorList>
    </citation>
    <scope>NUCLEOTIDE SEQUENCE</scope>
</reference>
<dbReference type="EMBL" id="CAJDYZ010003917">
    <property type="protein sequence ID" value="CAD1470663.1"/>
    <property type="molecule type" value="Genomic_DNA"/>
</dbReference>
<comment type="caution">
    <text evidence="1">The sequence shown here is derived from an EMBL/GenBank/DDBJ whole genome shotgun (WGS) entry which is preliminary data.</text>
</comment>
<feature type="non-terminal residue" evidence="1">
    <location>
        <position position="124"/>
    </location>
</feature>
<evidence type="ECO:0000313" key="2">
    <source>
        <dbReference type="Proteomes" id="UP000752696"/>
    </source>
</evidence>
<organism evidence="1 2">
    <name type="scientific">Heterotrigona itama</name>
    <dbReference type="NCBI Taxonomy" id="395501"/>
    <lineage>
        <taxon>Eukaryota</taxon>
        <taxon>Metazoa</taxon>
        <taxon>Ecdysozoa</taxon>
        <taxon>Arthropoda</taxon>
        <taxon>Hexapoda</taxon>
        <taxon>Insecta</taxon>
        <taxon>Pterygota</taxon>
        <taxon>Neoptera</taxon>
        <taxon>Endopterygota</taxon>
        <taxon>Hymenoptera</taxon>
        <taxon>Apocrita</taxon>
        <taxon>Aculeata</taxon>
        <taxon>Apoidea</taxon>
        <taxon>Anthophila</taxon>
        <taxon>Apidae</taxon>
        <taxon>Heterotrigona</taxon>
    </lineage>
</organism>
<proteinExistence type="predicted"/>
<dbReference type="Proteomes" id="UP000752696">
    <property type="component" value="Unassembled WGS sequence"/>
</dbReference>
<accession>A0A6V7GX54</accession>
<dbReference type="AlphaFoldDB" id="A0A6V7GX54"/>
<protein>
    <submittedName>
        <fullName evidence="1">Uncharacterized protein</fullName>
    </submittedName>
</protein>
<name>A0A6V7GX54_9HYME</name>
<sequence length="124" mass="14261">VFAKDLAWSTVRIGISWDFNKLLRRTRLARFLSTLTTNVARRIYCPCARDIFNGASDITTTNFSFKGGKVVLFCYIVTKPFQTKSHLTSNQITVVNNDFKNSAIYFILLLETIYTIFIDAPYKE</sequence>
<keyword evidence="2" id="KW-1185">Reference proteome</keyword>
<gene>
    <name evidence="1" type="ORF">MHI_LOCUS199429</name>
</gene>
<evidence type="ECO:0000313" key="1">
    <source>
        <dbReference type="EMBL" id="CAD1470663.1"/>
    </source>
</evidence>